<dbReference type="Proteomes" id="UP000033048">
    <property type="component" value="Chromosome"/>
</dbReference>
<evidence type="ECO:0000313" key="2">
    <source>
        <dbReference type="EMBL" id="AKB84479.1"/>
    </source>
</evidence>
<evidence type="ECO:0000256" key="1">
    <source>
        <dbReference type="SAM" id="Phobius"/>
    </source>
</evidence>
<evidence type="ECO:0000313" key="3">
    <source>
        <dbReference type="Proteomes" id="UP000033048"/>
    </source>
</evidence>
<gene>
    <name evidence="2" type="ORF">MCMEM_0426</name>
</gene>
<keyword evidence="1" id="KW-1133">Transmembrane helix</keyword>
<dbReference type="AlphaFoldDB" id="A0A0E3WZP6"/>
<dbReference type="STRING" id="1434104.MCMEM_0426"/>
<dbReference type="RefSeq" id="WP_048204678.1">
    <property type="nucleotide sequence ID" value="NZ_CP009518.1"/>
</dbReference>
<keyword evidence="3" id="KW-1185">Reference proteome</keyword>
<keyword evidence="1" id="KW-0812">Transmembrane</keyword>
<evidence type="ECO:0008006" key="4">
    <source>
        <dbReference type="Google" id="ProtNLM"/>
    </source>
</evidence>
<dbReference type="OrthoDB" id="56770at2157"/>
<dbReference type="HOGENOM" id="CLU_028008_0_0_2"/>
<reference evidence="2 3" key="1">
    <citation type="submission" date="2014-07" db="EMBL/GenBank/DDBJ databases">
        <title>Methanogenic archaea and the global carbon cycle.</title>
        <authorList>
            <person name="Henriksen J.R."/>
            <person name="Luke J."/>
            <person name="Reinhart S."/>
            <person name="Benedict M.N."/>
            <person name="Youngblut N.D."/>
            <person name="Metcalf M.E."/>
            <person name="Whitaker R.J."/>
            <person name="Metcalf W.W."/>
        </authorList>
    </citation>
    <scope>NUCLEOTIDE SEQUENCE [LARGE SCALE GENOMIC DNA]</scope>
    <source>
        <strain evidence="2 3">MM1</strain>
    </source>
</reference>
<accession>A0A0E3WZP6</accession>
<dbReference type="PANTHER" id="PTHR35902:SF3">
    <property type="entry name" value="NPCBM-ASSOCIATED, NEW3 DOMAIN OF ALPHA-GALACTOSIDASE"/>
    <property type="match status" value="1"/>
</dbReference>
<sequence length="379" mass="41137">MIKMTDSRYALPIMASLAVLLLFVAPVHASSTLPSNGAFTAANAELPEFFNFDENYYTVFGGPDVTATLLGDNEFERGETVTLHLDLMNKGLITGFRSEEDDFYLTQLEQKLQSTEMSYESQRTTAIGIVAILTPLDPAVNVKSGPQEAGTLVSGQKTDSPVSFNVEISNNAEAGSYPMRLDLYYGYQKNVQINGDNETDLGITNMEVGLWYDMGTQNTTFDIYVKDEARFEVTNVTGELYPDSESLLYVTFENVGDLPAKDATVRISAADPFSTTDDQAFLGTLDAGENTTAVFKLKVDDLAVPKAYALNSEIKYEDTDGHDMISDTVKIKTEVLPASANDSGSGMTGIIIGAVILIVIAGGAYFVYRSRGSGNSKDE</sequence>
<proteinExistence type="predicted"/>
<dbReference type="PANTHER" id="PTHR35902">
    <property type="entry name" value="S-LAYER DOMAIN-LIKE PROTEIN-RELATED"/>
    <property type="match status" value="1"/>
</dbReference>
<feature type="transmembrane region" description="Helical" evidence="1">
    <location>
        <begin position="346"/>
        <end position="368"/>
    </location>
</feature>
<dbReference type="KEGG" id="mmet:MCMEM_0426"/>
<dbReference type="GeneID" id="24892912"/>
<organism evidence="2 3">
    <name type="scientific">Methanococcoides methylutens MM1</name>
    <dbReference type="NCBI Taxonomy" id="1434104"/>
    <lineage>
        <taxon>Archaea</taxon>
        <taxon>Methanobacteriati</taxon>
        <taxon>Methanobacteriota</taxon>
        <taxon>Stenosarchaea group</taxon>
        <taxon>Methanomicrobia</taxon>
        <taxon>Methanosarcinales</taxon>
        <taxon>Methanosarcinaceae</taxon>
        <taxon>Methanococcoides</taxon>
    </lineage>
</organism>
<keyword evidence="1" id="KW-0472">Membrane</keyword>
<dbReference type="EMBL" id="CP009518">
    <property type="protein sequence ID" value="AKB84479.1"/>
    <property type="molecule type" value="Genomic_DNA"/>
</dbReference>
<dbReference type="PATRIC" id="fig|1434104.5.peg.455"/>
<protein>
    <recommendedName>
        <fullName evidence="4">NPCBM-associated, NEW3 domain of alpha-galactosidase</fullName>
    </recommendedName>
</protein>
<name>A0A0E3WZP6_METMT</name>